<dbReference type="AlphaFoldDB" id="A0A0J6W507"/>
<dbReference type="PANTHER" id="PTHR42770:SF7">
    <property type="entry name" value="MEMBRANE PROTEIN"/>
    <property type="match status" value="1"/>
</dbReference>
<feature type="transmembrane region" description="Helical" evidence="8">
    <location>
        <begin position="50"/>
        <end position="71"/>
    </location>
</feature>
<dbReference type="GO" id="GO:0022857">
    <property type="term" value="F:transmembrane transporter activity"/>
    <property type="evidence" value="ECO:0007669"/>
    <property type="project" value="InterPro"/>
</dbReference>
<feature type="transmembrane region" description="Helical" evidence="8">
    <location>
        <begin position="119"/>
        <end position="141"/>
    </location>
</feature>
<accession>A0A0J6W507</accession>
<organism evidence="9 10">
    <name type="scientific">Mycolicibacterium chlorophenolicum</name>
    <dbReference type="NCBI Taxonomy" id="37916"/>
    <lineage>
        <taxon>Bacteria</taxon>
        <taxon>Bacillati</taxon>
        <taxon>Actinomycetota</taxon>
        <taxon>Actinomycetes</taxon>
        <taxon>Mycobacteriales</taxon>
        <taxon>Mycobacteriaceae</taxon>
        <taxon>Mycolicibacterium</taxon>
    </lineage>
</organism>
<evidence type="ECO:0000256" key="6">
    <source>
        <dbReference type="ARBA" id="ARBA00022989"/>
    </source>
</evidence>
<evidence type="ECO:0000256" key="2">
    <source>
        <dbReference type="ARBA" id="ARBA00004651"/>
    </source>
</evidence>
<keyword evidence="10" id="KW-1185">Reference proteome</keyword>
<dbReference type="PATRIC" id="fig|37916.4.peg.2775"/>
<feature type="transmembrane region" description="Helical" evidence="8">
    <location>
        <begin position="374"/>
        <end position="407"/>
    </location>
</feature>
<sequence>MRVSASGPGDNALQRRLGTLDTVVLGLGSMIGAGIFVALAPAAAAAGTGLLIGLALAAVVACCNAMSSAWLAARYPSSGGTYVYGRERLGPFWGHTAGWSFIVGKTASCAAMALTIGHYAWPAHAIAVAVASVVALTAISYAGVQKSALLTRVIVAVVLAVLAMVVVLALGSGDADAARLAGGGTSFYGVLQAAGLLFFAFAGYARIATLGEEVRDPARTIPRAVMLALGITLVVYAAVAVAVLAQLGSDRLAAAGAPLSEAVRAAGFAGLVPVVSAGAAIGALGALLALLLGVSRTTLAMARDRHLPHPLAAVHPHHGTPYRAELAVGAVVAVVTALVDLRAAIGFSSFGVLLYYAIANASALTLGRRVLPTVGLIGCLTLAFTLPLSSVLSGAAVVCVGMVTYAVQARRAKR</sequence>
<keyword evidence="6 8" id="KW-1133">Transmembrane helix</keyword>
<dbReference type="Proteomes" id="UP000036513">
    <property type="component" value="Unassembled WGS sequence"/>
</dbReference>
<protein>
    <submittedName>
        <fullName evidence="9">Putative amino acid permease YhdG</fullName>
    </submittedName>
</protein>
<evidence type="ECO:0000256" key="8">
    <source>
        <dbReference type="SAM" id="Phobius"/>
    </source>
</evidence>
<feature type="transmembrane region" description="Helical" evidence="8">
    <location>
        <begin position="185"/>
        <end position="204"/>
    </location>
</feature>
<dbReference type="PIRSF" id="PIRSF006060">
    <property type="entry name" value="AA_transporter"/>
    <property type="match status" value="1"/>
</dbReference>
<dbReference type="SMR" id="A0A0J6W507"/>
<dbReference type="EMBL" id="JYNL01000023">
    <property type="protein sequence ID" value="KMO76702.1"/>
    <property type="molecule type" value="Genomic_DNA"/>
</dbReference>
<dbReference type="STRING" id="37916.MCHLDSM_02851"/>
<feature type="transmembrane region" description="Helical" evidence="8">
    <location>
        <begin position="92"/>
        <end position="113"/>
    </location>
</feature>
<dbReference type="Gene3D" id="1.20.1740.10">
    <property type="entry name" value="Amino acid/polyamine transporter I"/>
    <property type="match status" value="1"/>
</dbReference>
<evidence type="ECO:0000313" key="9">
    <source>
        <dbReference type="EMBL" id="KMO76702.1"/>
    </source>
</evidence>
<comment type="similarity">
    <text evidence="3">Belongs to the amino acid-polyamine-organocation (APC) superfamily.</text>
</comment>
<evidence type="ECO:0000256" key="7">
    <source>
        <dbReference type="ARBA" id="ARBA00023136"/>
    </source>
</evidence>
<dbReference type="GO" id="GO:0005886">
    <property type="term" value="C:plasma membrane"/>
    <property type="evidence" value="ECO:0007669"/>
    <property type="project" value="UniProtKB-SubCell"/>
</dbReference>
<feature type="transmembrane region" description="Helical" evidence="8">
    <location>
        <begin position="23"/>
        <end position="44"/>
    </location>
</feature>
<comment type="subcellular location">
    <subcellularLocation>
        <location evidence="2">Cell membrane</location>
        <topology evidence="2">Multi-pass membrane protein</topology>
    </subcellularLocation>
</comment>
<keyword evidence="7 8" id="KW-0472">Membrane</keyword>
<dbReference type="InterPro" id="IPR002293">
    <property type="entry name" value="AA/rel_permease1"/>
</dbReference>
<evidence type="ECO:0000256" key="5">
    <source>
        <dbReference type="ARBA" id="ARBA00022692"/>
    </source>
</evidence>
<name>A0A0J6W507_9MYCO</name>
<feature type="transmembrane region" description="Helical" evidence="8">
    <location>
        <begin position="153"/>
        <end position="173"/>
    </location>
</feature>
<evidence type="ECO:0000256" key="1">
    <source>
        <dbReference type="ARBA" id="ARBA00002249"/>
    </source>
</evidence>
<keyword evidence="4" id="KW-1003">Cell membrane</keyword>
<comment type="function">
    <text evidence="1">Probable amino-acid or metabolite transport protein.</text>
</comment>
<feature type="transmembrane region" description="Helical" evidence="8">
    <location>
        <begin position="265"/>
        <end position="294"/>
    </location>
</feature>
<comment type="caution">
    <text evidence="9">The sequence shown here is derived from an EMBL/GenBank/DDBJ whole genome shotgun (WGS) entry which is preliminary data.</text>
</comment>
<evidence type="ECO:0000313" key="10">
    <source>
        <dbReference type="Proteomes" id="UP000036513"/>
    </source>
</evidence>
<gene>
    <name evidence="9" type="primary">yhdG_2</name>
    <name evidence="9" type="ORF">MCHLDSM_02851</name>
</gene>
<reference evidence="9 10" key="1">
    <citation type="journal article" date="2015" name="Genome Biol. Evol.">
        <title>Characterization of Three Mycobacterium spp. with Potential Use in Bioremediation by Genome Sequencing and Comparative Genomics.</title>
        <authorList>
            <person name="Das S."/>
            <person name="Pettersson B.M."/>
            <person name="Behra P.R."/>
            <person name="Ramesh M."/>
            <person name="Dasgupta S."/>
            <person name="Bhattacharya A."/>
            <person name="Kirsebom L.A."/>
        </authorList>
    </citation>
    <scope>NUCLEOTIDE SEQUENCE [LARGE SCALE GENOMIC DNA]</scope>
    <source>
        <strain evidence="9 10">DSM 43826</strain>
    </source>
</reference>
<evidence type="ECO:0000256" key="3">
    <source>
        <dbReference type="ARBA" id="ARBA00009523"/>
    </source>
</evidence>
<proteinExistence type="inferred from homology"/>
<keyword evidence="5 8" id="KW-0812">Transmembrane</keyword>
<feature type="transmembrane region" description="Helical" evidence="8">
    <location>
        <begin position="224"/>
        <end position="245"/>
    </location>
</feature>
<dbReference type="InterPro" id="IPR050367">
    <property type="entry name" value="APC_superfamily"/>
</dbReference>
<evidence type="ECO:0000256" key="4">
    <source>
        <dbReference type="ARBA" id="ARBA00022475"/>
    </source>
</evidence>
<dbReference type="Pfam" id="PF13520">
    <property type="entry name" value="AA_permease_2"/>
    <property type="match status" value="1"/>
</dbReference>
<dbReference type="PANTHER" id="PTHR42770">
    <property type="entry name" value="AMINO ACID TRANSPORTER-RELATED"/>
    <property type="match status" value="1"/>
</dbReference>